<sequence length="39" mass="4576">MCHSRRLKKLGSFEPGFLYERYACVATAIRQLQKTCEKI</sequence>
<comment type="caution">
    <text evidence="1">The sequence shown here is derived from an EMBL/GenBank/DDBJ whole genome shotgun (WGS) entry which is preliminary data.</text>
</comment>
<dbReference type="AlphaFoldDB" id="B6XVP5"/>
<protein>
    <submittedName>
        <fullName evidence="1">Uncharacterized protein</fullName>
    </submittedName>
</protein>
<evidence type="ECO:0000313" key="2">
    <source>
        <dbReference type="Proteomes" id="UP000003882"/>
    </source>
</evidence>
<evidence type="ECO:0000313" key="1">
    <source>
        <dbReference type="EMBL" id="EEB21216.1"/>
    </source>
</evidence>
<reference evidence="1 2" key="2">
    <citation type="submission" date="2008-10" db="EMBL/GenBank/DDBJ databases">
        <authorList>
            <person name="Fulton L."/>
            <person name="Clifton S."/>
            <person name="Fulton B."/>
            <person name="Xu J."/>
            <person name="Minx P."/>
            <person name="Pepin K.H."/>
            <person name="Johnson M."/>
            <person name="Bhonagiri V."/>
            <person name="Nash W.E."/>
            <person name="Mardis E.R."/>
            <person name="Wilson R.K."/>
        </authorList>
    </citation>
    <scope>NUCLEOTIDE SEQUENCE [LARGE SCALE GENOMIC DNA]</scope>
    <source>
        <strain evidence="1 2">DSM 16992</strain>
    </source>
</reference>
<dbReference type="Proteomes" id="UP000003882">
    <property type="component" value="Unassembled WGS sequence"/>
</dbReference>
<reference evidence="1 2" key="1">
    <citation type="submission" date="2008-10" db="EMBL/GenBank/DDBJ databases">
        <title>Draft genome sequence of Bifidobacterium catenulatum (DSM 16992).</title>
        <authorList>
            <person name="Sudarsanam P."/>
            <person name="Ley R."/>
            <person name="Guruge J."/>
            <person name="Turnbaugh P.J."/>
            <person name="Mahowald M."/>
            <person name="Liep D."/>
            <person name="Gordon J."/>
        </authorList>
    </citation>
    <scope>NUCLEOTIDE SEQUENCE [LARGE SCALE GENOMIC DNA]</scope>
    <source>
        <strain evidence="1 2">DSM 16992</strain>
    </source>
</reference>
<dbReference type="EMBL" id="ABXY01000017">
    <property type="protein sequence ID" value="EEB21216.1"/>
    <property type="molecule type" value="Genomic_DNA"/>
</dbReference>
<gene>
    <name evidence="1" type="ORF">BIFCAT_01307</name>
</gene>
<accession>B6XVP5</accession>
<organism evidence="1 2">
    <name type="scientific">Bifidobacterium catenulatum DSM 16992 = JCM 1194 = LMG 11043</name>
    <dbReference type="NCBI Taxonomy" id="566552"/>
    <lineage>
        <taxon>Bacteria</taxon>
        <taxon>Bacillati</taxon>
        <taxon>Actinomycetota</taxon>
        <taxon>Actinomycetes</taxon>
        <taxon>Bifidobacteriales</taxon>
        <taxon>Bifidobacteriaceae</taxon>
        <taxon>Bifidobacterium</taxon>
    </lineage>
</organism>
<name>B6XVP5_9BIFI</name>
<proteinExistence type="predicted"/>